<evidence type="ECO:0000313" key="5">
    <source>
        <dbReference type="Proteomes" id="UP000290289"/>
    </source>
</evidence>
<dbReference type="InterPro" id="IPR051708">
    <property type="entry name" value="Plant_Aspart_Prot_A1"/>
</dbReference>
<evidence type="ECO:0000313" key="4">
    <source>
        <dbReference type="EMBL" id="RXH93195.1"/>
    </source>
</evidence>
<dbReference type="SUPFAM" id="SSF50630">
    <property type="entry name" value="Acid proteases"/>
    <property type="match status" value="1"/>
</dbReference>
<dbReference type="PANTHER" id="PTHR47967:SF66">
    <property type="entry name" value="ASPARTIC PROTEINASE CDR1-RELATED"/>
    <property type="match status" value="1"/>
</dbReference>
<dbReference type="GO" id="GO:0005576">
    <property type="term" value="C:extracellular region"/>
    <property type="evidence" value="ECO:0007669"/>
    <property type="project" value="TreeGrafter"/>
</dbReference>
<reference evidence="4 5" key="1">
    <citation type="submission" date="2018-10" db="EMBL/GenBank/DDBJ databases">
        <title>A high-quality apple genome assembly.</title>
        <authorList>
            <person name="Hu J."/>
        </authorList>
    </citation>
    <scope>NUCLEOTIDE SEQUENCE [LARGE SCALE GENOMIC DNA]</scope>
    <source>
        <strain evidence="5">cv. HFTH1</strain>
        <tissue evidence="4">Young leaf</tissue>
    </source>
</reference>
<evidence type="ECO:0000256" key="1">
    <source>
        <dbReference type="ARBA" id="ARBA00022670"/>
    </source>
</evidence>
<dbReference type="Gene3D" id="2.40.70.10">
    <property type="entry name" value="Acid Proteases"/>
    <property type="match status" value="1"/>
</dbReference>
<protein>
    <recommendedName>
        <fullName evidence="3">Xylanase inhibitor C-terminal domain-containing protein</fullName>
    </recommendedName>
</protein>
<keyword evidence="1" id="KW-0645">Protease</keyword>
<evidence type="ECO:0000256" key="2">
    <source>
        <dbReference type="ARBA" id="ARBA00022801"/>
    </source>
</evidence>
<dbReference type="PANTHER" id="PTHR47967">
    <property type="entry name" value="OS07G0603500 PROTEIN-RELATED"/>
    <property type="match status" value="1"/>
</dbReference>
<keyword evidence="2" id="KW-0378">Hydrolase</keyword>
<dbReference type="GO" id="GO:0008233">
    <property type="term" value="F:peptidase activity"/>
    <property type="evidence" value="ECO:0007669"/>
    <property type="project" value="UniProtKB-KW"/>
</dbReference>
<dbReference type="Proteomes" id="UP000290289">
    <property type="component" value="Chromosome 7"/>
</dbReference>
<proteinExistence type="predicted"/>
<organism evidence="4 5">
    <name type="scientific">Malus domestica</name>
    <name type="common">Apple</name>
    <name type="synonym">Pyrus malus</name>
    <dbReference type="NCBI Taxonomy" id="3750"/>
    <lineage>
        <taxon>Eukaryota</taxon>
        <taxon>Viridiplantae</taxon>
        <taxon>Streptophyta</taxon>
        <taxon>Embryophyta</taxon>
        <taxon>Tracheophyta</taxon>
        <taxon>Spermatophyta</taxon>
        <taxon>Magnoliopsida</taxon>
        <taxon>eudicotyledons</taxon>
        <taxon>Gunneridae</taxon>
        <taxon>Pentapetalae</taxon>
        <taxon>rosids</taxon>
        <taxon>fabids</taxon>
        <taxon>Rosales</taxon>
        <taxon>Rosaceae</taxon>
        <taxon>Amygdaloideae</taxon>
        <taxon>Maleae</taxon>
        <taxon>Malus</taxon>
    </lineage>
</organism>
<feature type="domain" description="Xylanase inhibitor C-terminal" evidence="3">
    <location>
        <begin position="114"/>
        <end position="257"/>
    </location>
</feature>
<dbReference type="InterPro" id="IPR032799">
    <property type="entry name" value="TAXi_C"/>
</dbReference>
<dbReference type="EMBL" id="RDQH01000333">
    <property type="protein sequence ID" value="RXH93195.1"/>
    <property type="molecule type" value="Genomic_DNA"/>
</dbReference>
<dbReference type="GO" id="GO:0006508">
    <property type="term" value="P:proteolysis"/>
    <property type="evidence" value="ECO:0007669"/>
    <property type="project" value="UniProtKB-KW"/>
</dbReference>
<dbReference type="Pfam" id="PF14541">
    <property type="entry name" value="TAXi_C"/>
    <property type="match status" value="1"/>
</dbReference>
<dbReference type="InterPro" id="IPR021109">
    <property type="entry name" value="Peptidase_aspartic_dom_sf"/>
</dbReference>
<evidence type="ECO:0000259" key="3">
    <source>
        <dbReference type="Pfam" id="PF14541"/>
    </source>
</evidence>
<dbReference type="AlphaFoldDB" id="A0A498JEB0"/>
<sequence>MRFVLMTFCREDDDHHHGIGFSLELIHRDSPSSPSYNPVGSHWQRLSNALQRSHHRVTNHFGRKGSGLRATSPIGSPFNLCCRRVFGEHIDWDTAQNFDRHCGHRQPSYVDAMQAVTAGKAAVSIPNTIFGCGHDNGGIFSGTETDSGTTITTSPTKLYQSFETAIRKAIHLEVTKDPTGILRLCYKTKPEIDAPIVTVHFRGADMKLKSVNTFVRFREDVVCLAFSPTNDVGIYGNVAQMNFLVGFDLQERTLSFKATDCGTG</sequence>
<comment type="caution">
    <text evidence="4">The sequence shown here is derived from an EMBL/GenBank/DDBJ whole genome shotgun (WGS) entry which is preliminary data.</text>
</comment>
<accession>A0A498JEB0</accession>
<keyword evidence="5" id="KW-1185">Reference proteome</keyword>
<name>A0A498JEB0_MALDO</name>
<gene>
    <name evidence="4" type="ORF">DVH24_013771</name>
</gene>